<proteinExistence type="predicted"/>
<keyword evidence="2" id="KW-1185">Reference proteome</keyword>
<name>A0A0L7QPS6_9HYME</name>
<evidence type="ECO:0000313" key="2">
    <source>
        <dbReference type="Proteomes" id="UP000053825"/>
    </source>
</evidence>
<dbReference type="OrthoDB" id="7609668at2759"/>
<accession>A0A0L7QPS6</accession>
<gene>
    <name evidence="1" type="ORF">WH47_07991</name>
</gene>
<protein>
    <submittedName>
        <fullName evidence="1">Uncharacterized protein</fullName>
    </submittedName>
</protein>
<dbReference type="EMBL" id="KQ414806">
    <property type="protein sequence ID" value="KOC60630.1"/>
    <property type="molecule type" value="Genomic_DNA"/>
</dbReference>
<reference evidence="1 2" key="1">
    <citation type="submission" date="2015-07" db="EMBL/GenBank/DDBJ databases">
        <title>The genome of Habropoda laboriosa.</title>
        <authorList>
            <person name="Pan H."/>
            <person name="Kapheim K."/>
        </authorList>
    </citation>
    <scope>NUCLEOTIDE SEQUENCE [LARGE SCALE GENOMIC DNA]</scope>
    <source>
        <strain evidence="1">0110345459</strain>
    </source>
</reference>
<dbReference type="AlphaFoldDB" id="A0A0L7QPS6"/>
<sequence length="177" mass="20887">MKINSTRGTVTSLEESLMISRNLEAERWMRYSNLKMRNQIMMDDLKKANKRNKNMLNLFRQSVTDIRFGSEIALPESLKREVQRTWHQKYDALLTKNEQLKGDLSVANSLLKEKTHEINNLQQKLLTLGDSLFERNQTVENICKKYLALKKRKDEQEILLRGSIETLQLEINKKYTL</sequence>
<organism evidence="1 2">
    <name type="scientific">Habropoda laboriosa</name>
    <dbReference type="NCBI Taxonomy" id="597456"/>
    <lineage>
        <taxon>Eukaryota</taxon>
        <taxon>Metazoa</taxon>
        <taxon>Ecdysozoa</taxon>
        <taxon>Arthropoda</taxon>
        <taxon>Hexapoda</taxon>
        <taxon>Insecta</taxon>
        <taxon>Pterygota</taxon>
        <taxon>Neoptera</taxon>
        <taxon>Endopterygota</taxon>
        <taxon>Hymenoptera</taxon>
        <taxon>Apocrita</taxon>
        <taxon>Aculeata</taxon>
        <taxon>Apoidea</taxon>
        <taxon>Anthophila</taxon>
        <taxon>Apidae</taxon>
        <taxon>Habropoda</taxon>
    </lineage>
</organism>
<dbReference type="Proteomes" id="UP000053825">
    <property type="component" value="Unassembled WGS sequence"/>
</dbReference>
<evidence type="ECO:0000313" key="1">
    <source>
        <dbReference type="EMBL" id="KOC60630.1"/>
    </source>
</evidence>